<dbReference type="InterPro" id="IPR010753">
    <property type="entry name" value="DUF1330"/>
</dbReference>
<protein>
    <recommendedName>
        <fullName evidence="1">DUF1330 domain-containing protein</fullName>
    </recommendedName>
</protein>
<proteinExistence type="predicted"/>
<dbReference type="KEGG" id="apre:CNX65_23100"/>
<dbReference type="InterPro" id="IPR011008">
    <property type="entry name" value="Dimeric_a/b-barrel"/>
</dbReference>
<dbReference type="Pfam" id="PF07045">
    <property type="entry name" value="DUF1330"/>
    <property type="match status" value="1"/>
</dbReference>
<feature type="domain" description="DUF1330" evidence="1">
    <location>
        <begin position="2"/>
        <end position="95"/>
    </location>
</feature>
<dbReference type="RefSeq" id="WP_096495640.1">
    <property type="nucleotide sequence ID" value="NZ_CP023445.1"/>
</dbReference>
<name>A0A290ZA12_9PSEU</name>
<dbReference type="PANTHER" id="PTHR41521:SF4">
    <property type="entry name" value="BLR0684 PROTEIN"/>
    <property type="match status" value="1"/>
</dbReference>
<evidence type="ECO:0000313" key="2">
    <source>
        <dbReference type="EMBL" id="ATE55809.1"/>
    </source>
</evidence>
<organism evidence="2 3">
    <name type="scientific">Actinosynnema pretiosum</name>
    <dbReference type="NCBI Taxonomy" id="42197"/>
    <lineage>
        <taxon>Bacteria</taxon>
        <taxon>Bacillati</taxon>
        <taxon>Actinomycetota</taxon>
        <taxon>Actinomycetes</taxon>
        <taxon>Pseudonocardiales</taxon>
        <taxon>Pseudonocardiaceae</taxon>
        <taxon>Actinosynnema</taxon>
    </lineage>
</organism>
<dbReference type="Gene3D" id="3.30.70.100">
    <property type="match status" value="1"/>
</dbReference>
<accession>A0A290ZA12</accession>
<keyword evidence="3" id="KW-1185">Reference proteome</keyword>
<dbReference type="AlphaFoldDB" id="A0A290ZA12"/>
<evidence type="ECO:0000259" key="1">
    <source>
        <dbReference type="Pfam" id="PF07045"/>
    </source>
</evidence>
<reference evidence="2" key="1">
    <citation type="submission" date="2017-09" db="EMBL/GenBank/DDBJ databases">
        <title>Complete Genome Sequence of ansamitocin-producing Bacterium Actinosynnema pretiosum X47.</title>
        <authorList>
            <person name="Cao G."/>
            <person name="Zong G."/>
            <person name="Zhong C."/>
            <person name="Fu J."/>
        </authorList>
    </citation>
    <scope>NUCLEOTIDE SEQUENCE [LARGE SCALE GENOMIC DNA]</scope>
    <source>
        <strain evidence="2">X47</strain>
    </source>
</reference>
<dbReference type="PANTHER" id="PTHR41521">
    <property type="match status" value="1"/>
</dbReference>
<gene>
    <name evidence="2" type="ORF">CNX65_23100</name>
</gene>
<dbReference type="Proteomes" id="UP000218505">
    <property type="component" value="Chromosome"/>
</dbReference>
<dbReference type="SUPFAM" id="SSF54909">
    <property type="entry name" value="Dimeric alpha+beta barrel"/>
    <property type="match status" value="1"/>
</dbReference>
<sequence>MTGYAIAHLTDVEIGPEVLEYLTRIESTFEPFGGRWVVHGQAHDVLEGELPGDLVIIGFPSAALAHEWYASPAYREILPLRTRHSRATAVVVAGVPEGYRARQTADKLA</sequence>
<evidence type="ECO:0000313" key="3">
    <source>
        <dbReference type="Proteomes" id="UP000218505"/>
    </source>
</evidence>
<dbReference type="EMBL" id="CP023445">
    <property type="protein sequence ID" value="ATE55809.1"/>
    <property type="molecule type" value="Genomic_DNA"/>
</dbReference>